<evidence type="ECO:0000256" key="3">
    <source>
        <dbReference type="ARBA" id="ARBA00064542"/>
    </source>
</evidence>
<evidence type="ECO:0000313" key="7">
    <source>
        <dbReference type="Proteomes" id="UP000177167"/>
    </source>
</evidence>
<dbReference type="InterPro" id="IPR000589">
    <property type="entry name" value="Ribosomal_uS15"/>
</dbReference>
<dbReference type="GO" id="GO:0019843">
    <property type="term" value="F:rRNA binding"/>
    <property type="evidence" value="ECO:0007669"/>
    <property type="project" value="UniProtKB-UniRule"/>
</dbReference>
<protein>
    <recommendedName>
        <fullName evidence="4">Small ribosomal subunit protein uS15</fullName>
    </recommendedName>
</protein>
<evidence type="ECO:0000256" key="5">
    <source>
        <dbReference type="RuleBase" id="RU003919"/>
    </source>
</evidence>
<dbReference type="Pfam" id="PF00312">
    <property type="entry name" value="Ribosomal_S15"/>
    <property type="match status" value="1"/>
</dbReference>
<comment type="function">
    <text evidence="4">Forms an intersubunit bridge (bridge B4) with the 23S rRNA of the 50S subunit in the ribosome.</text>
</comment>
<evidence type="ECO:0000256" key="4">
    <source>
        <dbReference type="HAMAP-Rule" id="MF_01343"/>
    </source>
</evidence>
<dbReference type="GO" id="GO:0006412">
    <property type="term" value="P:translation"/>
    <property type="evidence" value="ECO:0007669"/>
    <property type="project" value="UniProtKB-UniRule"/>
</dbReference>
<evidence type="ECO:0000256" key="1">
    <source>
        <dbReference type="ARBA" id="ARBA00022980"/>
    </source>
</evidence>
<dbReference type="GO" id="GO:0003735">
    <property type="term" value="F:structural constituent of ribosome"/>
    <property type="evidence" value="ECO:0007669"/>
    <property type="project" value="InterPro"/>
</dbReference>
<dbReference type="AlphaFoldDB" id="A0A1F8F6T9"/>
<sequence>MLSPKEKSKVLEKVRIHDKDTGSAEAQVALFTEEIEQLAKHLKKHKKDNSSRLGLLKMVAKRKRLLDHLKNEYPKRYNALIKKLDLK</sequence>
<dbReference type="FunFam" id="1.10.287.10:FF:000002">
    <property type="entry name" value="30S ribosomal protein S15"/>
    <property type="match status" value="1"/>
</dbReference>
<dbReference type="SUPFAM" id="SSF47060">
    <property type="entry name" value="S15/NS1 RNA-binding domain"/>
    <property type="match status" value="1"/>
</dbReference>
<keyword evidence="4" id="KW-0694">RNA-binding</keyword>
<gene>
    <name evidence="4" type="primary">rpsO</name>
    <name evidence="6" type="ORF">A3J46_03160</name>
</gene>
<dbReference type="PANTHER" id="PTHR23321">
    <property type="entry name" value="RIBOSOMAL PROTEIN S15, BACTERIAL AND ORGANELLAR"/>
    <property type="match status" value="1"/>
</dbReference>
<dbReference type="CDD" id="cd00353">
    <property type="entry name" value="Ribosomal_S15p_S13e"/>
    <property type="match status" value="1"/>
</dbReference>
<dbReference type="Gene3D" id="6.10.250.3130">
    <property type="match status" value="1"/>
</dbReference>
<dbReference type="Gene3D" id="1.10.287.10">
    <property type="entry name" value="S15/NS1, RNA-binding"/>
    <property type="match status" value="1"/>
</dbReference>
<keyword evidence="2 4" id="KW-0687">Ribonucleoprotein</keyword>
<comment type="caution">
    <text evidence="6">The sequence shown here is derived from an EMBL/GenBank/DDBJ whole genome shotgun (WGS) entry which is preliminary data.</text>
</comment>
<dbReference type="Proteomes" id="UP000177167">
    <property type="component" value="Unassembled WGS sequence"/>
</dbReference>
<dbReference type="EMBL" id="MGJP01000051">
    <property type="protein sequence ID" value="OGN08864.1"/>
    <property type="molecule type" value="Genomic_DNA"/>
</dbReference>
<dbReference type="InterPro" id="IPR005290">
    <property type="entry name" value="Ribosomal_uS15_bac-type"/>
</dbReference>
<comment type="subunit">
    <text evidence="3 4">Part of the 30S ribosomal subunit. Forms a bridge to the 50S subunit in the 70S ribosome, contacting the 23S rRNA.</text>
</comment>
<dbReference type="PANTHER" id="PTHR23321:SF26">
    <property type="entry name" value="SMALL RIBOSOMAL SUBUNIT PROTEIN US15M"/>
    <property type="match status" value="1"/>
</dbReference>
<reference evidence="6 7" key="1">
    <citation type="journal article" date="2016" name="Nat. Commun.">
        <title>Thousands of microbial genomes shed light on interconnected biogeochemical processes in an aquifer system.</title>
        <authorList>
            <person name="Anantharaman K."/>
            <person name="Brown C.T."/>
            <person name="Hug L.A."/>
            <person name="Sharon I."/>
            <person name="Castelle C.J."/>
            <person name="Probst A.J."/>
            <person name="Thomas B.C."/>
            <person name="Singh A."/>
            <person name="Wilkins M.J."/>
            <person name="Karaoz U."/>
            <person name="Brodie E.L."/>
            <person name="Williams K.H."/>
            <person name="Hubbard S.S."/>
            <person name="Banfield J.F."/>
        </authorList>
    </citation>
    <scope>NUCLEOTIDE SEQUENCE [LARGE SCALE GENOMIC DNA]</scope>
</reference>
<name>A0A1F8F6T9_9BACT</name>
<evidence type="ECO:0000256" key="2">
    <source>
        <dbReference type="ARBA" id="ARBA00023274"/>
    </source>
</evidence>
<accession>A0A1F8F6T9</accession>
<comment type="function">
    <text evidence="4">One of the primary rRNA binding proteins, it binds directly to 16S rRNA where it helps nucleate assembly of the platform of the 30S subunit by binding and bridging several RNA helices of the 16S rRNA.</text>
</comment>
<proteinExistence type="inferred from homology"/>
<keyword evidence="4" id="KW-0699">rRNA-binding</keyword>
<dbReference type="NCBIfam" id="TIGR00952">
    <property type="entry name" value="S15_bact"/>
    <property type="match status" value="1"/>
</dbReference>
<organism evidence="6 7">
    <name type="scientific">Candidatus Yanofskybacteria bacterium RIFCSPHIGHO2_02_FULL_41_11</name>
    <dbReference type="NCBI Taxonomy" id="1802675"/>
    <lineage>
        <taxon>Bacteria</taxon>
        <taxon>Candidatus Yanofskyibacteriota</taxon>
    </lineage>
</organism>
<keyword evidence="1 4" id="KW-0689">Ribosomal protein</keyword>
<comment type="similarity">
    <text evidence="4 5">Belongs to the universal ribosomal protein uS15 family.</text>
</comment>
<dbReference type="SMART" id="SM01387">
    <property type="entry name" value="Ribosomal_S15"/>
    <property type="match status" value="1"/>
</dbReference>
<dbReference type="HAMAP" id="MF_01343_B">
    <property type="entry name" value="Ribosomal_uS15_B"/>
    <property type="match status" value="1"/>
</dbReference>
<dbReference type="InterPro" id="IPR009068">
    <property type="entry name" value="uS15_NS1_RNA-bd_sf"/>
</dbReference>
<dbReference type="GO" id="GO:0022627">
    <property type="term" value="C:cytosolic small ribosomal subunit"/>
    <property type="evidence" value="ECO:0007669"/>
    <property type="project" value="TreeGrafter"/>
</dbReference>
<evidence type="ECO:0000313" key="6">
    <source>
        <dbReference type="EMBL" id="OGN08864.1"/>
    </source>
</evidence>